<feature type="transmembrane region" description="Helical" evidence="1">
    <location>
        <begin position="220"/>
        <end position="245"/>
    </location>
</feature>
<accession>A0A7M3UNJ3</accession>
<dbReference type="EMBL" id="MT663534">
    <property type="protein sequence ID" value="QOI90254.1"/>
    <property type="molecule type" value="Genomic_DNA"/>
</dbReference>
<gene>
    <name evidence="2" type="ORF">HWQ62_00117</name>
</gene>
<organism evidence="2 3">
    <name type="scientific">Pyramimonas orientalis virus 01B</name>
    <dbReference type="NCBI Taxonomy" id="3134525"/>
    <lineage>
        <taxon>Viruses</taxon>
        <taxon>Varidnaviria</taxon>
        <taxon>Bamfordvirae</taxon>
        <taxon>Nucleocytoviricota</taxon>
        <taxon>Megaviricetes</taxon>
        <taxon>Imitervirales</taxon>
        <taxon>Allomimiviridae</taxon>
        <taxon>Heliosvirus</taxon>
        <taxon>Heliosvirus raunefjordenense</taxon>
    </lineage>
</organism>
<evidence type="ECO:0000313" key="3">
    <source>
        <dbReference type="Proteomes" id="UP001162120"/>
    </source>
</evidence>
<proteinExistence type="predicted"/>
<keyword evidence="1" id="KW-0812">Transmembrane</keyword>
<dbReference type="Proteomes" id="UP001162120">
    <property type="component" value="Segment"/>
</dbReference>
<keyword evidence="1" id="KW-0472">Membrane</keyword>
<keyword evidence="3" id="KW-1185">Reference proteome</keyword>
<evidence type="ECO:0000313" key="2">
    <source>
        <dbReference type="EMBL" id="QOI90254.1"/>
    </source>
</evidence>
<feature type="transmembrane region" description="Helical" evidence="1">
    <location>
        <begin position="170"/>
        <end position="188"/>
    </location>
</feature>
<evidence type="ECO:0000256" key="1">
    <source>
        <dbReference type="SAM" id="Phobius"/>
    </source>
</evidence>
<sequence>MDLTKIQFQKEHMYYIAVPLFITAIYVLFDNKIKFSKKRFNVAEDMYKKSMFVFFATGQLLLILLTIHKFVNKDPEFLSNGFVVIKMVVVSMVLSIMALVFEKVFFNYFMTGKEKTNKGLLFVIPIFNAITMLVLFLNQVSTIFTDLDIVGFIFRFIKVHESDSNIVTNILYYLGFETLCVLLYIIAVNHSSMNMLQTICGNLNVKKVNKACGDEITNDIFAYTVFAKIIFVVLFLMMKLLFMVLKL</sequence>
<feature type="transmembrane region" description="Helical" evidence="1">
    <location>
        <begin position="77"/>
        <end position="100"/>
    </location>
</feature>
<keyword evidence="1" id="KW-1133">Transmembrane helix</keyword>
<reference evidence="2" key="1">
    <citation type="submission" date="2020-06" db="EMBL/GenBank/DDBJ databases">
        <title>Lateral gene transfer of anion-conducting channel rhodopsins between green algae and giant viruses.</title>
        <authorList>
            <person name="Rozenberg A."/>
            <person name="Oppermann J."/>
            <person name="Wietek J."/>
            <person name="Fernandez Lahore R.G."/>
            <person name="Sandaa R.-A."/>
            <person name="Bratbak G."/>
            <person name="Hegemann P."/>
            <person name="Beja O."/>
        </authorList>
    </citation>
    <scope>NUCLEOTIDE SEQUENCE</scope>
    <source>
        <strain evidence="2">01B</strain>
    </source>
</reference>
<protein>
    <submittedName>
        <fullName evidence="2">Uncharacterized protein</fullName>
    </submittedName>
</protein>
<name>A0A7M3UNJ3_9VIRU</name>
<feature type="transmembrane region" description="Helical" evidence="1">
    <location>
        <begin position="50"/>
        <end position="71"/>
    </location>
</feature>
<feature type="transmembrane region" description="Helical" evidence="1">
    <location>
        <begin position="120"/>
        <end position="137"/>
    </location>
</feature>
<feature type="transmembrane region" description="Helical" evidence="1">
    <location>
        <begin position="12"/>
        <end position="29"/>
    </location>
</feature>